<accession>A0A1T4W615</accession>
<dbReference type="Proteomes" id="UP000189733">
    <property type="component" value="Unassembled WGS sequence"/>
</dbReference>
<evidence type="ECO:0000313" key="1">
    <source>
        <dbReference type="EMBL" id="SKA72683.1"/>
    </source>
</evidence>
<protein>
    <recommendedName>
        <fullName evidence="3">Transcriptional regulator NrdR</fullName>
    </recommendedName>
</protein>
<reference evidence="1 2" key="1">
    <citation type="submission" date="2017-02" db="EMBL/GenBank/DDBJ databases">
        <authorList>
            <person name="Peterson S.W."/>
        </authorList>
    </citation>
    <scope>NUCLEOTIDE SEQUENCE [LARGE SCALE GENOMIC DNA]</scope>
    <source>
        <strain evidence="1 2">DSM 18034</strain>
    </source>
</reference>
<keyword evidence="2" id="KW-1185">Reference proteome</keyword>
<name>A0A1T4W615_9BACT</name>
<evidence type="ECO:0000313" key="2">
    <source>
        <dbReference type="Proteomes" id="UP000189733"/>
    </source>
</evidence>
<gene>
    <name evidence="1" type="ORF">SAMN02745702_01661</name>
</gene>
<dbReference type="EMBL" id="FUYA01000005">
    <property type="protein sequence ID" value="SKA72683.1"/>
    <property type="molecule type" value="Genomic_DNA"/>
</dbReference>
<proteinExistence type="predicted"/>
<organism evidence="1 2">
    <name type="scientific">Desulfobaculum bizertense DSM 18034</name>
    <dbReference type="NCBI Taxonomy" id="1121442"/>
    <lineage>
        <taxon>Bacteria</taxon>
        <taxon>Pseudomonadati</taxon>
        <taxon>Thermodesulfobacteriota</taxon>
        <taxon>Desulfovibrionia</taxon>
        <taxon>Desulfovibrionales</taxon>
        <taxon>Desulfovibrionaceae</taxon>
        <taxon>Desulfobaculum</taxon>
    </lineage>
</organism>
<evidence type="ECO:0008006" key="3">
    <source>
        <dbReference type="Google" id="ProtNLM"/>
    </source>
</evidence>
<dbReference type="AlphaFoldDB" id="A0A1T4W615"/>
<sequence length="58" mass="6929">MFACPECEGVTFVRRTKTNEYKIVRRRICKECGYRFTTCETECQDASTTRNKHEDTRE</sequence>